<sequence length="238" mass="25188">MSQSALILGATGQTGGFLLKELLASPHFTRVGEFGRRTTSLDSLPTGKDKLEQKTIDFEKPEEAGLREGKWDVVFVALGTTAKAAGSSEAFERIDREYVINAARAAKGDHPQRLIYVSSGGANSKSRFLYPRSKGLTEEGLASLGYADTIVFRPGLLAGTKRPETRVAETIAGYITPILSFVSSNVEIKISTLAKSLVKAGQLGTAALPPTVGATQEGKEGARFTLITNSGALALAKD</sequence>
<dbReference type="PANTHER" id="PTHR14097:SF7">
    <property type="entry name" value="OXIDOREDUCTASE HTATIP2"/>
    <property type="match status" value="1"/>
</dbReference>
<dbReference type="GO" id="GO:0005741">
    <property type="term" value="C:mitochondrial outer membrane"/>
    <property type="evidence" value="ECO:0007669"/>
    <property type="project" value="UniProtKB-SubCell"/>
</dbReference>
<gene>
    <name evidence="4" type="ORF">C8F04DRAFT_1097655</name>
</gene>
<dbReference type="Proteomes" id="UP001218188">
    <property type="component" value="Unassembled WGS sequence"/>
</dbReference>
<dbReference type="InterPro" id="IPR016040">
    <property type="entry name" value="NAD(P)-bd_dom"/>
</dbReference>
<keyword evidence="5" id="KW-1185">Reference proteome</keyword>
<name>A0AAD6SWW6_9AGAR</name>
<proteinExistence type="inferred from homology"/>
<dbReference type="AlphaFoldDB" id="A0AAD6SWW6"/>
<comment type="similarity">
    <text evidence="2">Belongs to the FMP52 family.</text>
</comment>
<dbReference type="GO" id="GO:0051170">
    <property type="term" value="P:import into nucleus"/>
    <property type="evidence" value="ECO:0007669"/>
    <property type="project" value="TreeGrafter"/>
</dbReference>
<feature type="domain" description="NAD(P)-binding" evidence="3">
    <location>
        <begin position="9"/>
        <end position="151"/>
    </location>
</feature>
<organism evidence="4 5">
    <name type="scientific">Mycena alexandri</name>
    <dbReference type="NCBI Taxonomy" id="1745969"/>
    <lineage>
        <taxon>Eukaryota</taxon>
        <taxon>Fungi</taxon>
        <taxon>Dikarya</taxon>
        <taxon>Basidiomycota</taxon>
        <taxon>Agaricomycotina</taxon>
        <taxon>Agaricomycetes</taxon>
        <taxon>Agaricomycetidae</taxon>
        <taxon>Agaricales</taxon>
        <taxon>Marasmiineae</taxon>
        <taxon>Mycenaceae</taxon>
        <taxon>Mycena</taxon>
    </lineage>
</organism>
<protein>
    <recommendedName>
        <fullName evidence="3">NAD(P)-binding domain-containing protein</fullName>
    </recommendedName>
</protein>
<comment type="caution">
    <text evidence="4">The sequence shown here is derived from an EMBL/GenBank/DDBJ whole genome shotgun (WGS) entry which is preliminary data.</text>
</comment>
<reference evidence="4" key="1">
    <citation type="submission" date="2023-03" db="EMBL/GenBank/DDBJ databases">
        <title>Massive genome expansion in bonnet fungi (Mycena s.s.) driven by repeated elements and novel gene families across ecological guilds.</title>
        <authorList>
            <consortium name="Lawrence Berkeley National Laboratory"/>
            <person name="Harder C.B."/>
            <person name="Miyauchi S."/>
            <person name="Viragh M."/>
            <person name="Kuo A."/>
            <person name="Thoen E."/>
            <person name="Andreopoulos B."/>
            <person name="Lu D."/>
            <person name="Skrede I."/>
            <person name="Drula E."/>
            <person name="Henrissat B."/>
            <person name="Morin E."/>
            <person name="Kohler A."/>
            <person name="Barry K."/>
            <person name="LaButti K."/>
            <person name="Morin E."/>
            <person name="Salamov A."/>
            <person name="Lipzen A."/>
            <person name="Mereny Z."/>
            <person name="Hegedus B."/>
            <person name="Baldrian P."/>
            <person name="Stursova M."/>
            <person name="Weitz H."/>
            <person name="Taylor A."/>
            <person name="Grigoriev I.V."/>
            <person name="Nagy L.G."/>
            <person name="Martin F."/>
            <person name="Kauserud H."/>
        </authorList>
    </citation>
    <scope>NUCLEOTIDE SEQUENCE</scope>
    <source>
        <strain evidence="4">CBHHK200</strain>
    </source>
</reference>
<dbReference type="Gene3D" id="3.40.50.720">
    <property type="entry name" value="NAD(P)-binding Rossmann-like Domain"/>
    <property type="match status" value="1"/>
</dbReference>
<evidence type="ECO:0000256" key="1">
    <source>
        <dbReference type="ARBA" id="ARBA00004450"/>
    </source>
</evidence>
<evidence type="ECO:0000256" key="2">
    <source>
        <dbReference type="ARBA" id="ARBA00006617"/>
    </source>
</evidence>
<comment type="subcellular location">
    <subcellularLocation>
        <location evidence="1">Mitochondrion outer membrane</location>
        <topology evidence="1">Peripheral membrane protein</topology>
    </subcellularLocation>
</comment>
<dbReference type="InterPro" id="IPR036291">
    <property type="entry name" value="NAD(P)-bd_dom_sf"/>
</dbReference>
<dbReference type="EMBL" id="JARJCM010000049">
    <property type="protein sequence ID" value="KAJ7035554.1"/>
    <property type="molecule type" value="Genomic_DNA"/>
</dbReference>
<accession>A0AAD6SWW6</accession>
<evidence type="ECO:0000313" key="4">
    <source>
        <dbReference type="EMBL" id="KAJ7035554.1"/>
    </source>
</evidence>
<evidence type="ECO:0000313" key="5">
    <source>
        <dbReference type="Proteomes" id="UP001218188"/>
    </source>
</evidence>
<evidence type="ECO:0000259" key="3">
    <source>
        <dbReference type="Pfam" id="PF13460"/>
    </source>
</evidence>
<dbReference type="PANTHER" id="PTHR14097">
    <property type="entry name" value="OXIDOREDUCTASE HTATIP2"/>
    <property type="match status" value="1"/>
</dbReference>
<dbReference type="Pfam" id="PF13460">
    <property type="entry name" value="NAD_binding_10"/>
    <property type="match status" value="1"/>
</dbReference>
<dbReference type="SUPFAM" id="SSF51735">
    <property type="entry name" value="NAD(P)-binding Rossmann-fold domains"/>
    <property type="match status" value="1"/>
</dbReference>